<dbReference type="Proteomes" id="UP000093044">
    <property type="component" value="Chromosome"/>
</dbReference>
<reference evidence="5" key="1">
    <citation type="submission" date="2016-08" db="EMBL/GenBank/DDBJ databases">
        <title>Complete genome of Cloacibacillus porcorum.</title>
        <authorList>
            <person name="Looft T."/>
            <person name="Bayles D.O."/>
            <person name="Alt D.P."/>
        </authorList>
    </citation>
    <scope>NUCLEOTIDE SEQUENCE [LARGE SCALE GENOMIC DNA]</scope>
    <source>
        <strain evidence="5">CL-84</strain>
    </source>
</reference>
<dbReference type="GO" id="GO:0043565">
    <property type="term" value="F:sequence-specific DNA binding"/>
    <property type="evidence" value="ECO:0007669"/>
    <property type="project" value="InterPro"/>
</dbReference>
<name>A0A1B2I7I2_9BACT</name>
<dbReference type="SMART" id="SM00344">
    <property type="entry name" value="HTH_ASNC"/>
    <property type="match status" value="1"/>
</dbReference>
<keyword evidence="2" id="KW-0238">DNA-binding</keyword>
<dbReference type="PROSITE" id="PS50956">
    <property type="entry name" value="HTH_ASNC_2"/>
    <property type="match status" value="1"/>
</dbReference>
<evidence type="ECO:0000256" key="3">
    <source>
        <dbReference type="ARBA" id="ARBA00023163"/>
    </source>
</evidence>
<dbReference type="Gene3D" id="3.30.70.920">
    <property type="match status" value="1"/>
</dbReference>
<keyword evidence="1" id="KW-0805">Transcription regulation</keyword>
<evidence type="ECO:0000259" key="4">
    <source>
        <dbReference type="PROSITE" id="PS50956"/>
    </source>
</evidence>
<gene>
    <name evidence="5" type="ORF">BED41_13020</name>
</gene>
<evidence type="ECO:0000256" key="1">
    <source>
        <dbReference type="ARBA" id="ARBA00023015"/>
    </source>
</evidence>
<dbReference type="InterPro" id="IPR019888">
    <property type="entry name" value="Tscrpt_reg_AsnC-like"/>
</dbReference>
<dbReference type="GO" id="GO:0043200">
    <property type="term" value="P:response to amino acid"/>
    <property type="evidence" value="ECO:0007669"/>
    <property type="project" value="TreeGrafter"/>
</dbReference>
<dbReference type="RefSeq" id="WP_066747143.1">
    <property type="nucleotide sequence ID" value="NZ_CP016757.1"/>
</dbReference>
<dbReference type="STRING" id="1197717.BED41_13020"/>
<dbReference type="InterPro" id="IPR036390">
    <property type="entry name" value="WH_DNA-bd_sf"/>
</dbReference>
<dbReference type="GO" id="GO:0005829">
    <property type="term" value="C:cytosol"/>
    <property type="evidence" value="ECO:0007669"/>
    <property type="project" value="TreeGrafter"/>
</dbReference>
<organism evidence="5 6">
    <name type="scientific">Cloacibacillus porcorum</name>
    <dbReference type="NCBI Taxonomy" id="1197717"/>
    <lineage>
        <taxon>Bacteria</taxon>
        <taxon>Thermotogati</taxon>
        <taxon>Synergistota</taxon>
        <taxon>Synergistia</taxon>
        <taxon>Synergistales</taxon>
        <taxon>Synergistaceae</taxon>
        <taxon>Cloacibacillus</taxon>
    </lineage>
</organism>
<dbReference type="Gene3D" id="1.10.10.10">
    <property type="entry name" value="Winged helix-like DNA-binding domain superfamily/Winged helix DNA-binding domain"/>
    <property type="match status" value="1"/>
</dbReference>
<proteinExistence type="predicted"/>
<protein>
    <recommendedName>
        <fullName evidence="4">HTH asnC-type domain-containing protein</fullName>
    </recommendedName>
</protein>
<accession>A0A1B2I7I2</accession>
<dbReference type="GeneID" id="83058767"/>
<evidence type="ECO:0000313" key="6">
    <source>
        <dbReference type="Proteomes" id="UP000093044"/>
    </source>
</evidence>
<dbReference type="InterPro" id="IPR000485">
    <property type="entry name" value="AsnC-type_HTH_dom"/>
</dbReference>
<dbReference type="PANTHER" id="PTHR30154:SF34">
    <property type="entry name" value="TRANSCRIPTIONAL REGULATOR AZLB"/>
    <property type="match status" value="1"/>
</dbReference>
<keyword evidence="6" id="KW-1185">Reference proteome</keyword>
<sequence>MNLSPTATIERVKRMEEEGIILDYRATVDPAKVGYYFSAILSFQTNYGNPDPVIDEIIKDIPEIVSSWSITGSNDFLLRCISSRWSFYRSCS</sequence>
<dbReference type="InterPro" id="IPR036388">
    <property type="entry name" value="WH-like_DNA-bd_sf"/>
</dbReference>
<dbReference type="AlphaFoldDB" id="A0A1B2I7I2"/>
<feature type="domain" description="HTH asnC-type" evidence="4">
    <location>
        <begin position="1"/>
        <end position="36"/>
    </location>
</feature>
<dbReference type="EMBL" id="CP016757">
    <property type="protein sequence ID" value="ANZ45930.1"/>
    <property type="molecule type" value="Genomic_DNA"/>
</dbReference>
<evidence type="ECO:0000313" key="5">
    <source>
        <dbReference type="EMBL" id="ANZ45930.1"/>
    </source>
</evidence>
<keyword evidence="3" id="KW-0804">Transcription</keyword>
<evidence type="ECO:0000256" key="2">
    <source>
        <dbReference type="ARBA" id="ARBA00023125"/>
    </source>
</evidence>
<dbReference type="SUPFAM" id="SSF46785">
    <property type="entry name" value="Winged helix' DNA-binding domain"/>
    <property type="match status" value="1"/>
</dbReference>
<dbReference type="PANTHER" id="PTHR30154">
    <property type="entry name" value="LEUCINE-RESPONSIVE REGULATORY PROTEIN"/>
    <property type="match status" value="1"/>
</dbReference>
<dbReference type="KEGG" id="cpor:BED41_13020"/>